<dbReference type="PANTHER" id="PTHR38790:SF9">
    <property type="entry name" value="F-BOX DOMAIN-CONTAINING PROTEIN"/>
    <property type="match status" value="1"/>
</dbReference>
<keyword evidence="2" id="KW-1185">Reference proteome</keyword>
<organism evidence="1 2">
    <name type="scientific">Phaeosphaeria nodorum (strain SN15 / ATCC MYA-4574 / FGSC 10173)</name>
    <name type="common">Glume blotch fungus</name>
    <name type="synonym">Parastagonospora nodorum</name>
    <dbReference type="NCBI Taxonomy" id="321614"/>
    <lineage>
        <taxon>Eukaryota</taxon>
        <taxon>Fungi</taxon>
        <taxon>Dikarya</taxon>
        <taxon>Ascomycota</taxon>
        <taxon>Pezizomycotina</taxon>
        <taxon>Dothideomycetes</taxon>
        <taxon>Pleosporomycetidae</taxon>
        <taxon>Pleosporales</taxon>
        <taxon>Pleosporineae</taxon>
        <taxon>Phaeosphaeriaceae</taxon>
        <taxon>Parastagonospora</taxon>
    </lineage>
</organism>
<reference evidence="2" key="1">
    <citation type="journal article" date="2021" name="BMC Genomics">
        <title>Chromosome-level genome assembly and manually-curated proteome of model necrotroph Parastagonospora nodorum Sn15 reveals a genome-wide trove of candidate effector homologs, and redundancy of virulence-related functions within an accessory chromosome.</title>
        <authorList>
            <person name="Bertazzoni S."/>
            <person name="Jones D.A.B."/>
            <person name="Phan H.T."/>
            <person name="Tan K.-C."/>
            <person name="Hane J.K."/>
        </authorList>
    </citation>
    <scope>NUCLEOTIDE SEQUENCE [LARGE SCALE GENOMIC DNA]</scope>
    <source>
        <strain evidence="2">SN15 / ATCC MYA-4574 / FGSC 10173)</strain>
    </source>
</reference>
<proteinExistence type="predicted"/>
<evidence type="ECO:0000313" key="1">
    <source>
        <dbReference type="EMBL" id="QRC98861.1"/>
    </source>
</evidence>
<evidence type="ECO:0000313" key="2">
    <source>
        <dbReference type="Proteomes" id="UP000663193"/>
    </source>
</evidence>
<name>A0A7U2F527_PHANO</name>
<dbReference type="OrthoDB" id="3796204at2759"/>
<dbReference type="PANTHER" id="PTHR38790">
    <property type="entry name" value="2EXR DOMAIN-CONTAINING PROTEIN-RELATED"/>
    <property type="match status" value="1"/>
</dbReference>
<dbReference type="VEuPathDB" id="FungiDB:JI435_062240"/>
<accession>A0A7U2F527</accession>
<protein>
    <submittedName>
        <fullName evidence="1">Uncharacterized protein</fullName>
    </submittedName>
</protein>
<gene>
    <name evidence="1" type="ORF">JI435_062240</name>
</gene>
<dbReference type="EMBL" id="CP069031">
    <property type="protein sequence ID" value="QRC98861.1"/>
    <property type="molecule type" value="Genomic_DNA"/>
</dbReference>
<dbReference type="AlphaFoldDB" id="A0A7U2F527"/>
<dbReference type="OMA" id="WWKLNGK"/>
<sequence length="528" mass="61092">MPYLETRIRHLRQDARHKGGEYLNRYMTVALQPPPDDKLKTRGKYKFQPPPSQFDPVIRQIIRIIRELGHQDIGFASANIRVHNSNETAPFWPINPYYPYYDAKLYTFLMDDIPYREEFPITAQVCVHTLTGRLHKDAVYIKIGKDWLEMRKWLISKRHAQEDLVGKIGFGAQRKWWKLNGKRFRLLDLPSEIRNMVYGYALGKEVHPMPLYEPDNGEIVSMVLGAGYSRKLISSDVYPEDSVPEVREDVSPNLALLQTCWQIYEEALPAAWNSSLKCFNNEQIFLTIVDLSVDSMTQFNCLGKIQLNFKLKSWFRFFGVTVNPRISIDESSSSGLYISKTGLPNLRHLEMRFRSPHDGSDGNPWSRGWEDNGALDCCQVNAVDMVCTFAFPFVAWIPTVKLVGYVKTASKKKWENIFDSERRRLSHGHNQEAAMQALLQAPADLLPPPCSCSQSCATNRRNRWHEEVRYIIFGAACSVLAFDDSDDFKYDELEDHVPSKFALWQAAYEARWRSEQSRLQQEKEGEEN</sequence>
<dbReference type="Proteomes" id="UP000663193">
    <property type="component" value="Chromosome 9"/>
</dbReference>